<gene>
    <name evidence="1" type="ORF">GCM10010913_23850</name>
</gene>
<dbReference type="RefSeq" id="WP_120463364.1">
    <property type="nucleotide sequence ID" value="NZ_BMIW01000015.1"/>
</dbReference>
<keyword evidence="2" id="KW-1185">Reference proteome</keyword>
<dbReference type="EMBL" id="BMIW01000015">
    <property type="protein sequence ID" value="GGG01352.1"/>
    <property type="molecule type" value="Genomic_DNA"/>
</dbReference>
<dbReference type="Proteomes" id="UP000608420">
    <property type="component" value="Unassembled WGS sequence"/>
</dbReference>
<protein>
    <submittedName>
        <fullName evidence="1">Uncharacterized protein</fullName>
    </submittedName>
</protein>
<organism evidence="1 2">
    <name type="scientific">Paenibacillus aceti</name>
    <dbReference type="NCBI Taxonomy" id="1820010"/>
    <lineage>
        <taxon>Bacteria</taxon>
        <taxon>Bacillati</taxon>
        <taxon>Bacillota</taxon>
        <taxon>Bacilli</taxon>
        <taxon>Bacillales</taxon>
        <taxon>Paenibacillaceae</taxon>
        <taxon>Paenibacillus</taxon>
    </lineage>
</organism>
<accession>A0ABQ1VVK7</accession>
<proteinExistence type="predicted"/>
<comment type="caution">
    <text evidence="1">The sequence shown here is derived from an EMBL/GenBank/DDBJ whole genome shotgun (WGS) entry which is preliminary data.</text>
</comment>
<evidence type="ECO:0000313" key="2">
    <source>
        <dbReference type="Proteomes" id="UP000608420"/>
    </source>
</evidence>
<evidence type="ECO:0000313" key="1">
    <source>
        <dbReference type="EMBL" id="GGG01352.1"/>
    </source>
</evidence>
<sequence>MKDYGMEEDGDVIPEPSRSADIVTESNQVVVLIDVWMPPVRDNMAGRAVKKTLTIPKWLDDIAAENKVNYSHILQDALKDYLGVSERKKIRD</sequence>
<reference evidence="2" key="1">
    <citation type="journal article" date="2019" name="Int. J. Syst. Evol. Microbiol.">
        <title>The Global Catalogue of Microorganisms (GCM) 10K type strain sequencing project: providing services to taxonomists for standard genome sequencing and annotation.</title>
        <authorList>
            <consortium name="The Broad Institute Genomics Platform"/>
            <consortium name="The Broad Institute Genome Sequencing Center for Infectious Disease"/>
            <person name="Wu L."/>
            <person name="Ma J."/>
        </authorList>
    </citation>
    <scope>NUCLEOTIDE SEQUENCE [LARGE SCALE GENOMIC DNA]</scope>
    <source>
        <strain evidence="2">CGMCC 1.15420</strain>
    </source>
</reference>
<name>A0ABQ1VVK7_9BACL</name>